<keyword evidence="2" id="KW-0812">Transmembrane</keyword>
<dbReference type="Pfam" id="PF22786">
    <property type="entry name" value="Tag1_C"/>
    <property type="match status" value="1"/>
</dbReference>
<dbReference type="Proteomes" id="UP000829685">
    <property type="component" value="Unassembled WGS sequence"/>
</dbReference>
<dbReference type="PANTHER" id="PTHR35895">
    <property type="entry name" value="CHROMOSOME 16, WHOLE GENOME SHOTGUN SEQUENCE"/>
    <property type="match status" value="1"/>
</dbReference>
<organism evidence="6 7">
    <name type="scientific">Neoarthrinium moseri</name>
    <dbReference type="NCBI Taxonomy" id="1658444"/>
    <lineage>
        <taxon>Eukaryota</taxon>
        <taxon>Fungi</taxon>
        <taxon>Dikarya</taxon>
        <taxon>Ascomycota</taxon>
        <taxon>Pezizomycotina</taxon>
        <taxon>Sordariomycetes</taxon>
        <taxon>Xylariomycetidae</taxon>
        <taxon>Amphisphaeriales</taxon>
        <taxon>Apiosporaceae</taxon>
        <taxon>Neoarthrinium</taxon>
    </lineage>
</organism>
<dbReference type="InterPro" id="IPR059066">
    <property type="entry name" value="Ig_Tag1-like_5th"/>
</dbReference>
<evidence type="ECO:0000313" key="6">
    <source>
        <dbReference type="EMBL" id="KAI1873387.1"/>
    </source>
</evidence>
<feature type="domain" description="Tag1-like fifth Ig-like" evidence="5">
    <location>
        <begin position="733"/>
        <end position="844"/>
    </location>
</feature>
<dbReference type="GO" id="GO:0000329">
    <property type="term" value="C:fungal-type vacuole membrane"/>
    <property type="evidence" value="ECO:0007669"/>
    <property type="project" value="InterPro"/>
</dbReference>
<feature type="compositionally biased region" description="Basic and acidic residues" evidence="1">
    <location>
        <begin position="41"/>
        <end position="54"/>
    </location>
</feature>
<feature type="compositionally biased region" description="Polar residues" evidence="1">
    <location>
        <begin position="24"/>
        <end position="39"/>
    </location>
</feature>
<proteinExistence type="predicted"/>
<dbReference type="AlphaFoldDB" id="A0A9Q0AQC2"/>
<evidence type="ECO:0000313" key="7">
    <source>
        <dbReference type="Proteomes" id="UP000829685"/>
    </source>
</evidence>
<reference evidence="6" key="1">
    <citation type="submission" date="2021-03" db="EMBL/GenBank/DDBJ databases">
        <title>Revisited historic fungal species revealed as producer of novel bioactive compounds through whole genome sequencing and comparative genomics.</title>
        <authorList>
            <person name="Vignolle G.A."/>
            <person name="Hochenegger N."/>
            <person name="Mach R.L."/>
            <person name="Mach-Aigner A.R."/>
            <person name="Javad Rahimi M."/>
            <person name="Salim K.A."/>
            <person name="Chan C.M."/>
            <person name="Lim L.B.L."/>
            <person name="Cai F."/>
            <person name="Druzhinina I.S."/>
            <person name="U'Ren J.M."/>
            <person name="Derntl C."/>
        </authorList>
    </citation>
    <scope>NUCLEOTIDE SEQUENCE</scope>
    <source>
        <strain evidence="6">TUCIM 5799</strain>
    </source>
</reference>
<sequence>MSDDESSPLLSAATKKSKAAANESHASGETTPLLSSTAETPRYDGEQSEPDRDTAASIRSRHSDAAQQQQQKKKKARRWPSFIAMGILGIIVVAIIALAFIVPDAVQEYAKQAAVLEPTNLSLDSITTDGVKARIQANFRLDGSRVQNDHVRRVGRAATWVANQLGTEETRLAVTLPDYDNVLLGSAVVPPLIINLRDGYTTSFDFVTEIAPGDLDGIRAIANEWLDGQLGSLRLRGVTDLTLHSGLIPLGTHNIAESLVFEADKIPSMPAYNITRLNVKDVPAPGDKKSMMAEVSLSAFNEYPVELNIPELAFEILVPGCNDETYIVVADAVTSEVLVKPRADVDVDVHGLINELPESLTRACPNTNSSPLDLLLKQYMHGEPATLYVRGSSIPDGNTPRWIAEILSSVTLPVPFPGRSLDGLIRNFSLTDVHFSLPDPFAEPGDPAANPRVSGNALVTAGLPSEMNFAVNVTRVRATADVSYKSKKMGELNLKKWQAANSTRVEAKKGNEATLKIESRIEEAPLNITDEDVFSDVIQTLMFGGKPVQLDIKAAVDIKVVTALGQLILKDVPAEGKIPVKPFSRGKGSLADLAPKVGSLRILDTSSTSITLQALVNVTNPTLYTAHVPFVNVHVLNNGSVLGEAIVENVDIVKGSNPGILVTAKWEPSMSGQPGQHIGRELISQYLSGFNTSITVKAHHESIPGQPILCDALSRFNLTFPAPKLDLPGDTPEERSHFIRDATFHFFSSTATFTLVSPLHYNTLYVDYVNATALYNHSHPVGRILHHYPFQAPPGKSQTPRLPVEWSVGSVGYDAVRKAIGGKLKLDARAEVDIRLGNWKERLWYEGKGIGASIQL</sequence>
<gene>
    <name evidence="6" type="ORF">JX265_005009</name>
</gene>
<evidence type="ECO:0000256" key="2">
    <source>
        <dbReference type="SAM" id="Phobius"/>
    </source>
</evidence>
<feature type="domain" description="Tag1-like fourth Ig-like" evidence="4">
    <location>
        <begin position="595"/>
        <end position="707"/>
    </location>
</feature>
<feature type="domain" description="Tag1 C-terminal" evidence="3">
    <location>
        <begin position="467"/>
        <end position="581"/>
    </location>
</feature>
<dbReference type="Pfam" id="PF26174">
    <property type="entry name" value="LEA-2_1"/>
    <property type="match status" value="1"/>
</dbReference>
<dbReference type="Pfam" id="PF26153">
    <property type="entry name" value="LEA-2L_5"/>
    <property type="match status" value="1"/>
</dbReference>
<evidence type="ECO:0000259" key="4">
    <source>
        <dbReference type="Pfam" id="PF26150"/>
    </source>
</evidence>
<comment type="caution">
    <text evidence="6">The sequence shown here is derived from an EMBL/GenBank/DDBJ whole genome shotgun (WGS) entry which is preliminary data.</text>
</comment>
<dbReference type="Pfam" id="PF26150">
    <property type="entry name" value="LEA-2_4"/>
    <property type="match status" value="1"/>
</dbReference>
<dbReference type="PANTHER" id="PTHR35895:SF3">
    <property type="entry name" value="PRE-RRNA PROCESSING PROTEIN"/>
    <property type="match status" value="1"/>
</dbReference>
<keyword evidence="2" id="KW-1133">Transmembrane helix</keyword>
<keyword evidence="7" id="KW-1185">Reference proteome</keyword>
<evidence type="ECO:0000256" key="1">
    <source>
        <dbReference type="SAM" id="MobiDB-lite"/>
    </source>
</evidence>
<evidence type="ECO:0000259" key="3">
    <source>
        <dbReference type="Pfam" id="PF22786"/>
    </source>
</evidence>
<evidence type="ECO:0008006" key="8">
    <source>
        <dbReference type="Google" id="ProtNLM"/>
    </source>
</evidence>
<dbReference type="InterPro" id="IPR046368">
    <property type="entry name" value="Tag1"/>
</dbReference>
<accession>A0A9Q0AQC2</accession>
<dbReference type="InterPro" id="IPR059065">
    <property type="entry name" value="Ig_Tag1-like_4th"/>
</dbReference>
<dbReference type="EMBL" id="JAFIMR010000010">
    <property type="protein sequence ID" value="KAI1873387.1"/>
    <property type="molecule type" value="Genomic_DNA"/>
</dbReference>
<name>A0A9Q0AQC2_9PEZI</name>
<protein>
    <recommendedName>
        <fullName evidence="8">Pre-rRNA processing protein</fullName>
    </recommendedName>
</protein>
<feature type="region of interest" description="Disordered" evidence="1">
    <location>
        <begin position="1"/>
        <end position="75"/>
    </location>
</feature>
<feature type="transmembrane region" description="Helical" evidence="2">
    <location>
        <begin position="82"/>
        <end position="102"/>
    </location>
</feature>
<evidence type="ECO:0000259" key="5">
    <source>
        <dbReference type="Pfam" id="PF26153"/>
    </source>
</evidence>
<keyword evidence="2" id="KW-0472">Membrane</keyword>
<dbReference type="InterPro" id="IPR055011">
    <property type="entry name" value="Tag1_C"/>
</dbReference>